<proteinExistence type="predicted"/>
<dbReference type="InterPro" id="IPR014710">
    <property type="entry name" value="RmlC-like_jellyroll"/>
</dbReference>
<dbReference type="Gene3D" id="2.60.120.10">
    <property type="entry name" value="Jelly Rolls"/>
    <property type="match status" value="1"/>
</dbReference>
<dbReference type="InterPro" id="IPR013096">
    <property type="entry name" value="Cupin_2"/>
</dbReference>
<sequence>MEKVNVAEKFKMFSDHWNPRIVGELNGQQVKFAKLKGEFIWHAHENEDEMFYIIKGMLKIEFRDKMVELNENEFFIVPRGVEHKPIAEEEVHVMLFEPASTEHTGKEEHEFTNNNQEHI</sequence>
<dbReference type="CDD" id="cd02226">
    <property type="entry name" value="cupin_YdbB-like"/>
    <property type="match status" value="1"/>
</dbReference>
<evidence type="ECO:0000313" key="2">
    <source>
        <dbReference type="EMBL" id="SDS19721.1"/>
    </source>
</evidence>
<dbReference type="InterPro" id="IPR011051">
    <property type="entry name" value="RmlC_Cupin_sf"/>
</dbReference>
<dbReference type="RefSeq" id="WP_089662904.1">
    <property type="nucleotide sequence ID" value="NZ_LT629745.1"/>
</dbReference>
<name>A0A1H1Q899_9FLAO</name>
<dbReference type="EMBL" id="LT629745">
    <property type="protein sequence ID" value="SDS19721.1"/>
    <property type="molecule type" value="Genomic_DNA"/>
</dbReference>
<accession>A0A1H1Q899</accession>
<dbReference type="Pfam" id="PF07883">
    <property type="entry name" value="Cupin_2"/>
    <property type="match status" value="1"/>
</dbReference>
<protein>
    <submittedName>
        <fullName evidence="2">Mannose-6-phosphate isomerase, cupin superfamily</fullName>
    </submittedName>
</protein>
<dbReference type="PANTHER" id="PTHR36114">
    <property type="entry name" value="16.7 KDA PROTEIN IN WHIE LOCUS"/>
    <property type="match status" value="1"/>
</dbReference>
<gene>
    <name evidence="2" type="ORF">SAMN04488552_2417</name>
</gene>
<dbReference type="STRING" id="1250231.SAMN04488552_2417"/>
<keyword evidence="3" id="KW-1185">Reference proteome</keyword>
<dbReference type="Proteomes" id="UP000198858">
    <property type="component" value="Chromosome I"/>
</dbReference>
<dbReference type="AlphaFoldDB" id="A0A1H1Q899"/>
<keyword evidence="2" id="KW-0413">Isomerase</keyword>
<organism evidence="2 3">
    <name type="scientific">Christiangramia echinicola</name>
    <dbReference type="NCBI Taxonomy" id="279359"/>
    <lineage>
        <taxon>Bacteria</taxon>
        <taxon>Pseudomonadati</taxon>
        <taxon>Bacteroidota</taxon>
        <taxon>Flavobacteriia</taxon>
        <taxon>Flavobacteriales</taxon>
        <taxon>Flavobacteriaceae</taxon>
        <taxon>Christiangramia</taxon>
    </lineage>
</organism>
<evidence type="ECO:0000259" key="1">
    <source>
        <dbReference type="Pfam" id="PF07883"/>
    </source>
</evidence>
<dbReference type="PANTHER" id="PTHR36114:SF1">
    <property type="entry name" value="16.7 KDA PROTEIN IN WHIE LOCUS"/>
    <property type="match status" value="1"/>
</dbReference>
<dbReference type="InterPro" id="IPR052044">
    <property type="entry name" value="PKS_Associated_Protein"/>
</dbReference>
<evidence type="ECO:0000313" key="3">
    <source>
        <dbReference type="Proteomes" id="UP000198858"/>
    </source>
</evidence>
<feature type="domain" description="Cupin type-2" evidence="1">
    <location>
        <begin position="38"/>
        <end position="94"/>
    </location>
</feature>
<dbReference type="SUPFAM" id="SSF51182">
    <property type="entry name" value="RmlC-like cupins"/>
    <property type="match status" value="1"/>
</dbReference>
<reference evidence="2 3" key="1">
    <citation type="submission" date="2016-10" db="EMBL/GenBank/DDBJ databases">
        <authorList>
            <person name="Varghese N."/>
            <person name="Submissions S."/>
        </authorList>
    </citation>
    <scope>NUCLEOTIDE SEQUENCE [LARGE SCALE GENOMIC DNA]</scope>
    <source>
        <strain evidence="2 3">Mar_2010_102</strain>
    </source>
</reference>
<dbReference type="GO" id="GO:0016853">
    <property type="term" value="F:isomerase activity"/>
    <property type="evidence" value="ECO:0007669"/>
    <property type="project" value="UniProtKB-KW"/>
</dbReference>